<reference evidence="1 2" key="1">
    <citation type="submission" date="2019-02" db="EMBL/GenBank/DDBJ databases">
        <title>Pedobacter kyonggii whole genome sequence analysis.</title>
        <authorList>
            <person name="Dahal R.H."/>
        </authorList>
    </citation>
    <scope>NUCLEOTIDE SEQUENCE [LARGE SCALE GENOMIC DNA]</scope>
    <source>
        <strain evidence="1 2">K-4-11-1</strain>
    </source>
</reference>
<proteinExistence type="predicted"/>
<name>A0A4V2JG57_9SPHI</name>
<protein>
    <recommendedName>
        <fullName evidence="3">Cold-shock protein</fullName>
    </recommendedName>
</protein>
<evidence type="ECO:0000313" key="2">
    <source>
        <dbReference type="Proteomes" id="UP000291819"/>
    </source>
</evidence>
<sequence>MATGTIVAFHKDKPICFLEDDQIKKRVLVLRLEELKIGDRVSYQLILSSTGLIGISVKKL</sequence>
<evidence type="ECO:0000313" key="1">
    <source>
        <dbReference type="EMBL" id="TBO36356.1"/>
    </source>
</evidence>
<comment type="caution">
    <text evidence="1">The sequence shown here is derived from an EMBL/GenBank/DDBJ whole genome shotgun (WGS) entry which is preliminary data.</text>
</comment>
<keyword evidence="2" id="KW-1185">Reference proteome</keyword>
<dbReference type="EMBL" id="SIXF01000052">
    <property type="protein sequence ID" value="TBO36356.1"/>
    <property type="molecule type" value="Genomic_DNA"/>
</dbReference>
<dbReference type="OrthoDB" id="9897392at2"/>
<dbReference type="Proteomes" id="UP000291819">
    <property type="component" value="Unassembled WGS sequence"/>
</dbReference>
<dbReference type="RefSeq" id="WP_131032642.1">
    <property type="nucleotide sequence ID" value="NZ_SIXF01000052.1"/>
</dbReference>
<dbReference type="AlphaFoldDB" id="A0A4V2JG57"/>
<evidence type="ECO:0008006" key="3">
    <source>
        <dbReference type="Google" id="ProtNLM"/>
    </source>
</evidence>
<accession>A0A4V2JG57</accession>
<organism evidence="1 2">
    <name type="scientific">Pedobacter kyonggii</name>
    <dbReference type="NCBI Taxonomy" id="1926871"/>
    <lineage>
        <taxon>Bacteria</taxon>
        <taxon>Pseudomonadati</taxon>
        <taxon>Bacteroidota</taxon>
        <taxon>Sphingobacteriia</taxon>
        <taxon>Sphingobacteriales</taxon>
        <taxon>Sphingobacteriaceae</taxon>
        <taxon>Pedobacter</taxon>
    </lineage>
</organism>
<gene>
    <name evidence="1" type="ORF">EYS08_25115</name>
</gene>